<keyword evidence="1" id="KW-0812">Transmembrane</keyword>
<evidence type="ECO:0000256" key="1">
    <source>
        <dbReference type="SAM" id="Phobius"/>
    </source>
</evidence>
<feature type="transmembrane region" description="Helical" evidence="1">
    <location>
        <begin position="121"/>
        <end position="137"/>
    </location>
</feature>
<keyword evidence="1" id="KW-0472">Membrane</keyword>
<feature type="signal peptide" evidence="2">
    <location>
        <begin position="1"/>
        <end position="18"/>
    </location>
</feature>
<evidence type="ECO:0000256" key="2">
    <source>
        <dbReference type="SAM" id="SignalP"/>
    </source>
</evidence>
<dbReference type="AlphaFoldDB" id="C9YBF8"/>
<reference evidence="3" key="1">
    <citation type="journal article" date="2010" name="Nature">
        <title>The dynamic genome of Hydra.</title>
        <authorList>
            <person name="Chapman J.A."/>
            <person name="Kirkness E.F."/>
            <person name="Simakov O."/>
            <person name="Hampson S.E."/>
            <person name="Mitros T."/>
            <person name="Weinmaier T."/>
            <person name="Rattei T."/>
            <person name="Balasubramanian P.G."/>
            <person name="Borman J."/>
            <person name="Busam D."/>
            <person name="Disbennett K."/>
            <person name="Pfannkoch C."/>
            <person name="Sumin N."/>
            <person name="Sutton G."/>
            <person name="Viswanathan L."/>
            <person name="Walenz B."/>
            <person name="Goodstein D.M."/>
            <person name="Hellsten U."/>
            <person name="Kawashima T."/>
            <person name="Prochnik S.E."/>
            <person name="Putnam N.H."/>
            <person name="Shu S."/>
            <person name="Blumberg B."/>
            <person name="Dana C.E."/>
            <person name="Gee L."/>
            <person name="Kibler D.F."/>
            <person name="Law L."/>
            <person name="Lindgens D."/>
            <person name="Martinez D.E."/>
            <person name="Peng J."/>
            <person name="Wigge P.A."/>
            <person name="Bertulat B."/>
            <person name="Guder C."/>
            <person name="Nakamura Y."/>
            <person name="Ozbek S."/>
            <person name="Watanabe H."/>
            <person name="Khalturin K."/>
            <person name="Hemmrich G."/>
            <person name="Franke A."/>
            <person name="Augustin R."/>
            <person name="Fraune S."/>
            <person name="Hayakawa E."/>
            <person name="Hayakawa S."/>
            <person name="Hirose M."/>
            <person name="Hwang J."/>
            <person name="Ikeo K."/>
            <person name="Nishimiya-Fujisawa C."/>
            <person name="Ogura A."/>
            <person name="Takahashi T."/>
            <person name="Steinmetz P.R."/>
            <person name="Zhang X."/>
            <person name="Aufschnaiter R."/>
            <person name="Eder M.K."/>
            <person name="Gorny A.K."/>
            <person name="Salvenmoser W."/>
            <person name="Heimberg A.M."/>
            <person name="Wheeler B.M."/>
            <person name="Peterson K.J."/>
            <person name="Boettger A."/>
            <person name="Tischler P."/>
            <person name="Wolf A."/>
            <person name="Gojobori T."/>
            <person name="Remington K.A."/>
            <person name="Strausberg R.L."/>
            <person name="Venter J."/>
            <person name="Technau U."/>
            <person name="Hobmayer B."/>
            <person name="Bosch T.C."/>
            <person name="Holstein T.W."/>
            <person name="Fujisawa T."/>
            <person name="Bode H.R."/>
            <person name="David C.N."/>
            <person name="Rokhsar D.S."/>
            <person name="Steele R.E."/>
        </authorList>
    </citation>
    <scope>NUCLEOTIDE SEQUENCE</scope>
</reference>
<evidence type="ECO:0000313" key="3">
    <source>
        <dbReference type="EMBL" id="CBA29924.1"/>
    </source>
</evidence>
<name>C9YBF8_CURXX</name>
<feature type="transmembrane region" description="Helical" evidence="1">
    <location>
        <begin position="149"/>
        <end position="168"/>
    </location>
</feature>
<proteinExistence type="predicted"/>
<feature type="chain" id="PRO_5003004806" evidence="2">
    <location>
        <begin position="19"/>
        <end position="169"/>
    </location>
</feature>
<keyword evidence="1" id="KW-1133">Transmembrane helix</keyword>
<dbReference type="EMBL" id="FN543104">
    <property type="protein sequence ID" value="CBA29924.1"/>
    <property type="molecule type" value="Genomic_DNA"/>
</dbReference>
<feature type="transmembrane region" description="Helical" evidence="1">
    <location>
        <begin position="91"/>
        <end position="109"/>
    </location>
</feature>
<feature type="transmembrane region" description="Helical" evidence="1">
    <location>
        <begin position="58"/>
        <end position="79"/>
    </location>
</feature>
<protein>
    <submittedName>
        <fullName evidence="3">Uncharacterized protein</fullName>
    </submittedName>
</protein>
<organism evidence="3">
    <name type="scientific">Curvibacter symbiont subsp. Hydra magnipapillata</name>
    <dbReference type="NCBI Taxonomy" id="667019"/>
    <lineage>
        <taxon>Bacteria</taxon>
        <taxon>Pseudomonadati</taxon>
        <taxon>Pseudomonadota</taxon>
        <taxon>Betaproteobacteria</taxon>
        <taxon>Burkholderiales</taxon>
        <taxon>Comamonadaceae</taxon>
        <taxon>Curvibacter</taxon>
    </lineage>
</organism>
<accession>C9YBF8</accession>
<gene>
    <name evidence="3" type="ORF">Csp_A14590</name>
</gene>
<sequence length="169" mass="18432">MFLSVALFLATSSLASLSEVVFKWKGFVLDALVFYRSNLSQPVAELLTKVFAHTFPENFVDCAVLLGLFHGALIRALLLRRGKPLTRISDLGYLVFSYLGMLYLTAKPTVPATSSIPTKESSVWILYPAFVVLLYLLTKGAERILAMSYMLIPVVGVGIIAAVSAGLAR</sequence>
<keyword evidence="2" id="KW-0732">Signal</keyword>